<dbReference type="EMBL" id="FOCG01000001">
    <property type="protein sequence ID" value="SEM59253.1"/>
    <property type="molecule type" value="Genomic_DNA"/>
</dbReference>
<keyword evidence="1" id="KW-1133">Transmembrane helix</keyword>
<dbReference type="STRING" id="474960.SAMN05216180_0754"/>
<keyword evidence="1" id="KW-0812">Transmembrane</keyword>
<dbReference type="OrthoDB" id="1859097at2"/>
<evidence type="ECO:0000313" key="2">
    <source>
        <dbReference type="EMBL" id="SEM59253.1"/>
    </source>
</evidence>
<proteinExistence type="predicted"/>
<evidence type="ECO:0000256" key="1">
    <source>
        <dbReference type="SAM" id="Phobius"/>
    </source>
</evidence>
<organism evidence="2 3">
    <name type="scientific">Hydrogenoanaerobacterium saccharovorans</name>
    <dbReference type="NCBI Taxonomy" id="474960"/>
    <lineage>
        <taxon>Bacteria</taxon>
        <taxon>Bacillati</taxon>
        <taxon>Bacillota</taxon>
        <taxon>Clostridia</taxon>
        <taxon>Eubacteriales</taxon>
        <taxon>Oscillospiraceae</taxon>
        <taxon>Hydrogenoanaerobacterium</taxon>
    </lineage>
</organism>
<dbReference type="AlphaFoldDB" id="A0A1H7ZLW2"/>
<reference evidence="2 3" key="1">
    <citation type="submission" date="2016-10" db="EMBL/GenBank/DDBJ databases">
        <authorList>
            <person name="de Groot N.N."/>
        </authorList>
    </citation>
    <scope>NUCLEOTIDE SEQUENCE [LARGE SCALE GENOMIC DNA]</scope>
    <source>
        <strain evidence="2 3">CGMCC 1.5070</strain>
    </source>
</reference>
<gene>
    <name evidence="2" type="ORF">SAMN05216180_0754</name>
</gene>
<sequence length="187" mass="20527">MREPVKTFNAKSLIICTVILVSIFLIEIVCAYAFVDDFSFNLNPPPATVSDDTLDKFSDMGIEIDPNAVMGMINPAEKTGTKKKYGSIAYKINVSPEFKDGTSAGNLMIENHGDNQHLIKVHIDTIDGETIYESGYIAPDMHIPSAPLDVELDNGTYEALATIEAFDIETQELIGALEKEIKIKIGK</sequence>
<keyword evidence="3" id="KW-1185">Reference proteome</keyword>
<accession>A0A1H7ZLW2</accession>
<dbReference type="Proteomes" id="UP000199158">
    <property type="component" value="Unassembled WGS sequence"/>
</dbReference>
<evidence type="ECO:0000313" key="3">
    <source>
        <dbReference type="Proteomes" id="UP000199158"/>
    </source>
</evidence>
<protein>
    <submittedName>
        <fullName evidence="2">Uncharacterized protein</fullName>
    </submittedName>
</protein>
<feature type="transmembrane region" description="Helical" evidence="1">
    <location>
        <begin position="12"/>
        <end position="35"/>
    </location>
</feature>
<name>A0A1H7ZLW2_9FIRM</name>
<keyword evidence="1" id="KW-0472">Membrane</keyword>
<dbReference type="RefSeq" id="WP_092751770.1">
    <property type="nucleotide sequence ID" value="NZ_FOCG01000001.1"/>
</dbReference>